<feature type="transmembrane region" description="Helical" evidence="2">
    <location>
        <begin position="72"/>
        <end position="92"/>
    </location>
</feature>
<dbReference type="EMBL" id="FOVH01000002">
    <property type="protein sequence ID" value="SFN60483.1"/>
    <property type="molecule type" value="Genomic_DNA"/>
</dbReference>
<keyword evidence="2" id="KW-0812">Transmembrane</keyword>
<name>A0A1I5ADI6_9ACTN</name>
<accession>A0A1I5ADI6</accession>
<keyword evidence="4" id="KW-1185">Reference proteome</keyword>
<feature type="region of interest" description="Disordered" evidence="1">
    <location>
        <begin position="96"/>
        <end position="117"/>
    </location>
</feature>
<evidence type="ECO:0000256" key="2">
    <source>
        <dbReference type="SAM" id="Phobius"/>
    </source>
</evidence>
<evidence type="ECO:0000256" key="1">
    <source>
        <dbReference type="SAM" id="MobiDB-lite"/>
    </source>
</evidence>
<organism evidence="3 4">
    <name type="scientific">Actinomadura madurae</name>
    <dbReference type="NCBI Taxonomy" id="1993"/>
    <lineage>
        <taxon>Bacteria</taxon>
        <taxon>Bacillati</taxon>
        <taxon>Actinomycetota</taxon>
        <taxon>Actinomycetes</taxon>
        <taxon>Streptosporangiales</taxon>
        <taxon>Thermomonosporaceae</taxon>
        <taxon>Actinomadura</taxon>
    </lineage>
</organism>
<proteinExistence type="predicted"/>
<keyword evidence="2" id="KW-0472">Membrane</keyword>
<keyword evidence="2" id="KW-1133">Transmembrane helix</keyword>
<evidence type="ECO:0000313" key="3">
    <source>
        <dbReference type="EMBL" id="SFN60483.1"/>
    </source>
</evidence>
<dbReference type="AlphaFoldDB" id="A0A1I5ADI6"/>
<gene>
    <name evidence="3" type="ORF">SAMN04489713_102554</name>
</gene>
<protein>
    <submittedName>
        <fullName evidence="3">Uncharacterized protein</fullName>
    </submittedName>
</protein>
<dbReference type="OrthoDB" id="3432359at2"/>
<dbReference type="Proteomes" id="UP000183413">
    <property type="component" value="Unassembled WGS sequence"/>
</dbReference>
<dbReference type="InParanoid" id="A0A1I5ADI6"/>
<dbReference type="RefSeq" id="WP_075020439.1">
    <property type="nucleotide sequence ID" value="NZ_FOVH01000002.1"/>
</dbReference>
<evidence type="ECO:0000313" key="4">
    <source>
        <dbReference type="Proteomes" id="UP000183413"/>
    </source>
</evidence>
<reference evidence="3 4" key="1">
    <citation type="submission" date="2016-10" db="EMBL/GenBank/DDBJ databases">
        <authorList>
            <person name="de Groot N.N."/>
        </authorList>
    </citation>
    <scope>NUCLEOTIDE SEQUENCE [LARGE SCALE GENOMIC DNA]</scope>
    <source>
        <strain evidence="3 4">DSM 43067</strain>
    </source>
</reference>
<sequence length="126" mass="13611">MPQASAEVLFILDAHGNALIKVDGDGFETGDLDRFVDALGLPCSGPGHALSWAKFGRMYPGLVPWDKRHSTLLAILLVSVFTLLLVAAITFLSSTGIFPRPPEPSPSSQSEQRNNFGSALHYPGRY</sequence>